<keyword evidence="13" id="KW-1185">Reference proteome</keyword>
<keyword evidence="7 10" id="KW-0256">Endoplasmic reticulum</keyword>
<keyword evidence="9 10" id="KW-0472">Membrane</keyword>
<evidence type="ECO:0000256" key="9">
    <source>
        <dbReference type="ARBA" id="ARBA00023136"/>
    </source>
</evidence>
<dbReference type="OrthoDB" id="5589195at2759"/>
<feature type="transmembrane region" description="Helical" evidence="10">
    <location>
        <begin position="526"/>
        <end position="548"/>
    </location>
</feature>
<dbReference type="STRING" id="1173061.A0A0J9X7T2"/>
<comment type="similarity">
    <text evidence="3 10">Belongs to the ALG6/ALG8 glucosyltransferase family.</text>
</comment>
<feature type="region of interest" description="Disordered" evidence="11">
    <location>
        <begin position="1"/>
        <end position="66"/>
    </location>
</feature>
<dbReference type="EC" id="2.4.1.-" evidence="10"/>
<dbReference type="AlphaFoldDB" id="A0A0J9X7T2"/>
<feature type="transmembrane region" description="Helical" evidence="10">
    <location>
        <begin position="568"/>
        <end position="593"/>
    </location>
</feature>
<feature type="transmembrane region" description="Helical" evidence="10">
    <location>
        <begin position="412"/>
        <end position="430"/>
    </location>
</feature>
<dbReference type="Proteomes" id="UP000242525">
    <property type="component" value="Unassembled WGS sequence"/>
</dbReference>
<comment type="caution">
    <text evidence="12">The sequence shown here is derived from an EMBL/GenBank/DDBJ whole genome shotgun (WGS) entry which is preliminary data.</text>
</comment>
<feature type="transmembrane region" description="Helical" evidence="10">
    <location>
        <begin position="191"/>
        <end position="213"/>
    </location>
</feature>
<proteinExistence type="inferred from homology"/>
<protein>
    <recommendedName>
        <fullName evidence="10">Alpha-1,3-glucosyltransferase</fullName>
        <ecNumber evidence="10">2.4.1.-</ecNumber>
    </recommendedName>
</protein>
<evidence type="ECO:0000313" key="13">
    <source>
        <dbReference type="Proteomes" id="UP000242525"/>
    </source>
</evidence>
<sequence>MSGSTSSYEHKASASPRNRKLKSKASATKLNKARKATRNGSPSSPSSSSGSTSVPADDEGFLLQNESPLSHNSPLSDFLSPFRPASTQWVARYAFVSFALILRLAVGLGPYSGQGQEPLHGDFEAQRHWLELTQHLPMREWYFHDLEWWGLDYPPLTAYHSWLLGAIARFINPAWVALYDSRGLEDYDLKSFMRATALFSELAIYIPAVIWYVRWACKRQHQSPIAQSISASAILFQPALILIDHGHFQYNSVMLGFALLSIVNLLNNKWLAASFFFVLSITFKQMALYYSPVIFAYLLGTCVFPRINFMRLVSIGSVTVGTFLAVLAPLYLTAGGHANGLAVLQQAALRVFPFGRGMWEDKVANVWCTLNTVVKLKVLFTPEELQRISLLATLAGISVPMLVVFFNPKKHLLPWAFAASGWAFYLFSFQVHEKSVLIPLMPSTLLIAGVTNRSDENQRVLPIVFWINNVAMFSMWPLLAREGLALQYFGMTLCWNWVVGNFNMLSSRNGAVSNVLPRGSSLAARFWQLVIVSSYAAMLLVHGFELVLTQTTLLARFNVLEQWPDLVVVLNVTLSCACFVIFWLWCLVNLVLLRNVRD</sequence>
<feature type="transmembrane region" description="Helical" evidence="10">
    <location>
        <begin position="287"/>
        <end position="305"/>
    </location>
</feature>
<comment type="subcellular location">
    <subcellularLocation>
        <location evidence="1 10">Endoplasmic reticulum membrane</location>
        <topology evidence="1 10">Multi-pass membrane protein</topology>
    </subcellularLocation>
</comment>
<evidence type="ECO:0000256" key="11">
    <source>
        <dbReference type="SAM" id="MobiDB-lite"/>
    </source>
</evidence>
<evidence type="ECO:0000256" key="5">
    <source>
        <dbReference type="ARBA" id="ARBA00022679"/>
    </source>
</evidence>
<keyword evidence="4 10" id="KW-0328">Glycosyltransferase</keyword>
<name>A0A0J9X7T2_GEOCN</name>
<feature type="transmembrane region" description="Helical" evidence="10">
    <location>
        <begin position="485"/>
        <end position="505"/>
    </location>
</feature>
<evidence type="ECO:0000256" key="10">
    <source>
        <dbReference type="RuleBase" id="RU363110"/>
    </source>
</evidence>
<keyword evidence="8 10" id="KW-1133">Transmembrane helix</keyword>
<evidence type="ECO:0000256" key="1">
    <source>
        <dbReference type="ARBA" id="ARBA00004477"/>
    </source>
</evidence>
<dbReference type="EMBL" id="CCBN010000004">
    <property type="protein sequence ID" value="CDO53192.1"/>
    <property type="molecule type" value="Genomic_DNA"/>
</dbReference>
<comment type="pathway">
    <text evidence="2 10">Protein modification; protein glycosylation.</text>
</comment>
<evidence type="ECO:0000256" key="3">
    <source>
        <dbReference type="ARBA" id="ARBA00008715"/>
    </source>
</evidence>
<dbReference type="PANTHER" id="PTHR12413">
    <property type="entry name" value="DOLICHYL GLYCOSYLTRANSFERASE"/>
    <property type="match status" value="1"/>
</dbReference>
<feature type="transmembrane region" description="Helical" evidence="10">
    <location>
        <begin position="312"/>
        <end position="332"/>
    </location>
</feature>
<evidence type="ECO:0000256" key="6">
    <source>
        <dbReference type="ARBA" id="ARBA00022692"/>
    </source>
</evidence>
<dbReference type="GO" id="GO:0005789">
    <property type="term" value="C:endoplasmic reticulum membrane"/>
    <property type="evidence" value="ECO:0007669"/>
    <property type="project" value="UniProtKB-SubCell"/>
</dbReference>
<dbReference type="Pfam" id="PF03155">
    <property type="entry name" value="Alg6_Alg8"/>
    <property type="match status" value="1"/>
</dbReference>
<feature type="transmembrane region" description="Helical" evidence="10">
    <location>
        <begin position="90"/>
        <end position="111"/>
    </location>
</feature>
<organism evidence="12 13">
    <name type="scientific">Geotrichum candidum</name>
    <name type="common">Oospora lactis</name>
    <name type="synonym">Dipodascus geotrichum</name>
    <dbReference type="NCBI Taxonomy" id="1173061"/>
    <lineage>
        <taxon>Eukaryota</taxon>
        <taxon>Fungi</taxon>
        <taxon>Dikarya</taxon>
        <taxon>Ascomycota</taxon>
        <taxon>Saccharomycotina</taxon>
        <taxon>Dipodascomycetes</taxon>
        <taxon>Dipodascales</taxon>
        <taxon>Dipodascaceae</taxon>
        <taxon>Geotrichum</taxon>
    </lineage>
</organism>
<gene>
    <name evidence="12" type="ORF">BN980_GECA04s05873g</name>
</gene>
<dbReference type="PANTHER" id="PTHR12413:SF1">
    <property type="entry name" value="DOLICHYL PYROPHOSPHATE MAN9GLCNAC2 ALPHA-1,3-GLUCOSYLTRANSFERASE"/>
    <property type="match status" value="1"/>
</dbReference>
<evidence type="ECO:0000256" key="8">
    <source>
        <dbReference type="ARBA" id="ARBA00022989"/>
    </source>
</evidence>
<dbReference type="InterPro" id="IPR004856">
    <property type="entry name" value="Glyco_trans_ALG6/ALG8"/>
</dbReference>
<reference evidence="12" key="1">
    <citation type="submission" date="2014-03" db="EMBL/GenBank/DDBJ databases">
        <authorList>
            <person name="Casaregola S."/>
        </authorList>
    </citation>
    <scope>NUCLEOTIDE SEQUENCE [LARGE SCALE GENOMIC DNA]</scope>
    <source>
        <strain evidence="12">CLIB 918</strain>
    </source>
</reference>
<dbReference type="GO" id="GO:0042281">
    <property type="term" value="F:dolichyl pyrophosphate Man9GlcNAc2 alpha-1,3-glucosyltransferase activity"/>
    <property type="evidence" value="ECO:0007669"/>
    <property type="project" value="TreeGrafter"/>
</dbReference>
<keyword evidence="5 10" id="KW-0808">Transferase</keyword>
<accession>A0A0J9X7T2</accession>
<dbReference type="UniPathway" id="UPA00378"/>
<feature type="transmembrane region" description="Helical" evidence="10">
    <location>
        <begin position="255"/>
        <end position="281"/>
    </location>
</feature>
<keyword evidence="6 10" id="KW-0812">Transmembrane</keyword>
<evidence type="ECO:0000313" key="12">
    <source>
        <dbReference type="EMBL" id="CDO53192.1"/>
    </source>
</evidence>
<feature type="compositionally biased region" description="Low complexity" evidence="11">
    <location>
        <begin position="40"/>
        <end position="53"/>
    </location>
</feature>
<evidence type="ECO:0000256" key="7">
    <source>
        <dbReference type="ARBA" id="ARBA00022824"/>
    </source>
</evidence>
<evidence type="ECO:0000256" key="4">
    <source>
        <dbReference type="ARBA" id="ARBA00022676"/>
    </source>
</evidence>
<evidence type="ECO:0000256" key="2">
    <source>
        <dbReference type="ARBA" id="ARBA00004922"/>
    </source>
</evidence>
<feature type="transmembrane region" description="Helical" evidence="10">
    <location>
        <begin position="385"/>
        <end position="405"/>
    </location>
</feature>